<keyword evidence="1" id="KW-0732">Signal</keyword>
<organism evidence="2 3">
    <name type="scientific">Myroides profundi</name>
    <dbReference type="NCBI Taxonomy" id="480520"/>
    <lineage>
        <taxon>Bacteria</taxon>
        <taxon>Pseudomonadati</taxon>
        <taxon>Bacteroidota</taxon>
        <taxon>Flavobacteriia</taxon>
        <taxon>Flavobacteriales</taxon>
        <taxon>Flavobacteriaceae</taxon>
        <taxon>Myroides</taxon>
    </lineage>
</organism>
<evidence type="ECO:0008006" key="4">
    <source>
        <dbReference type="Google" id="ProtNLM"/>
    </source>
</evidence>
<dbReference type="Proteomes" id="UP000183496">
    <property type="component" value="Unassembled WGS sequence"/>
</dbReference>
<evidence type="ECO:0000313" key="2">
    <source>
        <dbReference type="EMBL" id="SEQ60384.1"/>
    </source>
</evidence>
<dbReference type="EMBL" id="FOFY01000004">
    <property type="protein sequence ID" value="SEQ60384.1"/>
    <property type="molecule type" value="Genomic_DNA"/>
</dbReference>
<reference evidence="2 3" key="1">
    <citation type="submission" date="2016-10" db="EMBL/GenBank/DDBJ databases">
        <authorList>
            <person name="Varghese N."/>
            <person name="Submissions S."/>
        </authorList>
    </citation>
    <scope>NUCLEOTIDE SEQUENCE [LARGE SCALE GENOMIC DNA]</scope>
    <source>
        <strain evidence="3">DSM 19823 / KCTC 23066 / CCTCC M 208030 / D25</strain>
    </source>
</reference>
<dbReference type="AlphaFoldDB" id="A0AAJ5BDI1"/>
<sequence>MKNNLRILALCLVGMFAVNCSSDDNSITEPGKEEVDPGKEEYKSIVLVLSSEENVFNVEDNKETLESTNIVKFNYNEQYLLTSTTLSIPFGNTNAGDNIGDTKYIYNDKLQLTSLEYKGQIQYQFFYENNLLIKSIEDDITTNNITEYKYDSSNKVIEIIGYNQDKNSTTPIANKSYTKYKYNSDELITHVIDSENDKYSAEITYYDKGKTLFENSIHNPQLGNSEYLYELELIYNPKKNIHSITDLYSQYISTYEFNEEGYPIKETTIEKDLKTGSIETKTVTTYTYKIVKVKK</sequence>
<accession>A0AAJ5BDI1</accession>
<feature type="signal peptide" evidence="1">
    <location>
        <begin position="1"/>
        <end position="22"/>
    </location>
</feature>
<gene>
    <name evidence="2" type="ORF">SAMN04488089_104178</name>
</gene>
<comment type="caution">
    <text evidence="2">The sequence shown here is derived from an EMBL/GenBank/DDBJ whole genome shotgun (WGS) entry which is preliminary data.</text>
</comment>
<dbReference type="RefSeq" id="WP_041894142.1">
    <property type="nucleotide sequence ID" value="NZ_CP010817.1"/>
</dbReference>
<name>A0AAJ5BDI1_MYRPR</name>
<evidence type="ECO:0000256" key="1">
    <source>
        <dbReference type="SAM" id="SignalP"/>
    </source>
</evidence>
<protein>
    <recommendedName>
        <fullName evidence="4">DUF4595 domain-containing protein</fullName>
    </recommendedName>
</protein>
<dbReference type="KEGG" id="mpw:MPR_3177"/>
<proteinExistence type="predicted"/>
<evidence type="ECO:0000313" key="3">
    <source>
        <dbReference type="Proteomes" id="UP000183496"/>
    </source>
</evidence>
<keyword evidence="3" id="KW-1185">Reference proteome</keyword>
<feature type="chain" id="PRO_5042539789" description="DUF4595 domain-containing protein" evidence="1">
    <location>
        <begin position="23"/>
        <end position="295"/>
    </location>
</feature>
<dbReference type="Gene3D" id="2.180.10.10">
    <property type="entry name" value="RHS repeat-associated core"/>
    <property type="match status" value="1"/>
</dbReference>